<accession>A0ACC6RFI5</accession>
<reference evidence="1" key="1">
    <citation type="submission" date="2024-01" db="EMBL/GenBank/DDBJ databases">
        <title>The diversity of rhizobia nodulating Mimosa spp. in eleven states of Brazil covering several biomes is determined by host plant, location, and edaphic factors.</title>
        <authorList>
            <person name="Rouws L."/>
            <person name="Barauna A."/>
            <person name="Beukes C."/>
            <person name="De Faria S.M."/>
            <person name="Gross E."/>
            <person name="Dos Reis Junior F.B."/>
            <person name="Simon M."/>
            <person name="Maluk M."/>
            <person name="Odee D.W."/>
            <person name="Kenicer G."/>
            <person name="Young J.P.W."/>
            <person name="Reis V.M."/>
            <person name="Zilli J."/>
            <person name="James E.K."/>
        </authorList>
    </citation>
    <scope>NUCLEOTIDE SEQUENCE</scope>
    <source>
        <strain evidence="1">JPY452</strain>
    </source>
</reference>
<keyword evidence="2" id="KW-1185">Reference proteome</keyword>
<evidence type="ECO:0000313" key="2">
    <source>
        <dbReference type="Proteomes" id="UP001392318"/>
    </source>
</evidence>
<gene>
    <name evidence="1" type="ORF">VSR83_09810</name>
</gene>
<organism evidence="1 2">
    <name type="scientific">Paraburkholderia unamae</name>
    <dbReference type="NCBI Taxonomy" id="219649"/>
    <lineage>
        <taxon>Bacteria</taxon>
        <taxon>Pseudomonadati</taxon>
        <taxon>Pseudomonadota</taxon>
        <taxon>Betaproteobacteria</taxon>
        <taxon>Burkholderiales</taxon>
        <taxon>Burkholderiaceae</taxon>
        <taxon>Paraburkholderia</taxon>
    </lineage>
</organism>
<dbReference type="EMBL" id="JAYMRU010000005">
    <property type="protein sequence ID" value="MEM5400378.1"/>
    <property type="molecule type" value="Genomic_DNA"/>
</dbReference>
<dbReference type="Proteomes" id="UP001392318">
    <property type="component" value="Unassembled WGS sequence"/>
</dbReference>
<name>A0ACC6RFI5_9BURK</name>
<evidence type="ECO:0000313" key="1">
    <source>
        <dbReference type="EMBL" id="MEM5400378.1"/>
    </source>
</evidence>
<comment type="caution">
    <text evidence="1">The sequence shown here is derived from an EMBL/GenBank/DDBJ whole genome shotgun (WGS) entry which is preliminary data.</text>
</comment>
<sequence>MDSQISTPGEVQRLLEYFEDGHPAVLVATFVQDIKFRLHAPERTVVALPREADLVVA</sequence>
<proteinExistence type="predicted"/>
<protein>
    <submittedName>
        <fullName evidence="1">Uncharacterized protein</fullName>
    </submittedName>
</protein>